<dbReference type="GO" id="GO:0045329">
    <property type="term" value="P:carnitine biosynthetic process"/>
    <property type="evidence" value="ECO:0007669"/>
    <property type="project" value="UniProtKB-KW"/>
</dbReference>
<keyword evidence="3" id="KW-0124">Carnitine biosynthesis</keyword>
<name>A0A9P1ICB4_9PELO</name>
<dbReference type="InterPro" id="IPR050411">
    <property type="entry name" value="AlphaKG_dependent_hydroxylases"/>
</dbReference>
<dbReference type="GO" id="GO:0016491">
    <property type="term" value="F:oxidoreductase activity"/>
    <property type="evidence" value="ECO:0007669"/>
    <property type="project" value="UniProtKB-KW"/>
</dbReference>
<evidence type="ECO:0000313" key="6">
    <source>
        <dbReference type="EMBL" id="CAI5443222.1"/>
    </source>
</evidence>
<dbReference type="Pfam" id="PF02668">
    <property type="entry name" value="TauD"/>
    <property type="match status" value="1"/>
</dbReference>
<sequence length="83" mass="9685">MLSSSKKDAISVLKFYEAYEAFSRLCHDSKYSISIKLQPGMVIFIDNFRVLHSRTGFEGYRRMCGCYLSRDNFYAKSRPILIN</sequence>
<feature type="domain" description="TauD/TfdA-like" evidence="5">
    <location>
        <begin position="14"/>
        <end position="67"/>
    </location>
</feature>
<dbReference type="GO" id="GO:0005739">
    <property type="term" value="C:mitochondrion"/>
    <property type="evidence" value="ECO:0007669"/>
    <property type="project" value="TreeGrafter"/>
</dbReference>
<dbReference type="PANTHER" id="PTHR10696:SF51">
    <property type="entry name" value="TRIMETHYLLYSINE DIOXYGENASE, MITOCHONDRIAL"/>
    <property type="match status" value="1"/>
</dbReference>
<reference evidence="6" key="1">
    <citation type="submission" date="2022-11" db="EMBL/GenBank/DDBJ databases">
        <authorList>
            <person name="Kikuchi T."/>
        </authorList>
    </citation>
    <scope>NUCLEOTIDE SEQUENCE</scope>
    <source>
        <strain evidence="6">PS1010</strain>
    </source>
</reference>
<dbReference type="PANTHER" id="PTHR10696">
    <property type="entry name" value="GAMMA-BUTYROBETAINE HYDROXYLASE-RELATED"/>
    <property type="match status" value="1"/>
</dbReference>
<dbReference type="Proteomes" id="UP001152747">
    <property type="component" value="Unassembled WGS sequence"/>
</dbReference>
<keyword evidence="4" id="KW-0560">Oxidoreductase</keyword>
<evidence type="ECO:0000313" key="7">
    <source>
        <dbReference type="Proteomes" id="UP001152747"/>
    </source>
</evidence>
<organism evidence="6 7">
    <name type="scientific">Caenorhabditis angaria</name>
    <dbReference type="NCBI Taxonomy" id="860376"/>
    <lineage>
        <taxon>Eukaryota</taxon>
        <taxon>Metazoa</taxon>
        <taxon>Ecdysozoa</taxon>
        <taxon>Nematoda</taxon>
        <taxon>Chromadorea</taxon>
        <taxon>Rhabditida</taxon>
        <taxon>Rhabditina</taxon>
        <taxon>Rhabditomorpha</taxon>
        <taxon>Rhabditoidea</taxon>
        <taxon>Rhabditidae</taxon>
        <taxon>Peloderinae</taxon>
        <taxon>Caenorhabditis</taxon>
    </lineage>
</organism>
<dbReference type="InterPro" id="IPR003819">
    <property type="entry name" value="TauD/TfdA-like"/>
</dbReference>
<evidence type="ECO:0000259" key="5">
    <source>
        <dbReference type="Pfam" id="PF02668"/>
    </source>
</evidence>
<accession>A0A9P1ICB4</accession>
<gene>
    <name evidence="6" type="ORF">CAMP_LOCUS5859</name>
</gene>
<comment type="caution">
    <text evidence="6">The sequence shown here is derived from an EMBL/GenBank/DDBJ whole genome shotgun (WGS) entry which is preliminary data.</text>
</comment>
<comment type="pathway">
    <text evidence="2">Amine and polyamine biosynthesis; carnitine biosynthesis.</text>
</comment>
<protein>
    <recommendedName>
        <fullName evidence="5">TauD/TfdA-like domain-containing protein</fullName>
    </recommendedName>
</protein>
<comment type="cofactor">
    <cofactor evidence="1">
        <name>L-ascorbate</name>
        <dbReference type="ChEBI" id="CHEBI:38290"/>
    </cofactor>
</comment>
<dbReference type="InterPro" id="IPR042098">
    <property type="entry name" value="TauD-like_sf"/>
</dbReference>
<dbReference type="AlphaFoldDB" id="A0A9P1ICB4"/>
<dbReference type="EMBL" id="CANHGI010000002">
    <property type="protein sequence ID" value="CAI5443222.1"/>
    <property type="molecule type" value="Genomic_DNA"/>
</dbReference>
<dbReference type="SUPFAM" id="SSF51197">
    <property type="entry name" value="Clavaminate synthase-like"/>
    <property type="match status" value="1"/>
</dbReference>
<evidence type="ECO:0000256" key="3">
    <source>
        <dbReference type="ARBA" id="ARBA00022873"/>
    </source>
</evidence>
<evidence type="ECO:0000256" key="1">
    <source>
        <dbReference type="ARBA" id="ARBA00001961"/>
    </source>
</evidence>
<evidence type="ECO:0000256" key="4">
    <source>
        <dbReference type="ARBA" id="ARBA00023002"/>
    </source>
</evidence>
<keyword evidence="7" id="KW-1185">Reference proteome</keyword>
<dbReference type="OrthoDB" id="408743at2759"/>
<evidence type="ECO:0000256" key="2">
    <source>
        <dbReference type="ARBA" id="ARBA00005022"/>
    </source>
</evidence>
<dbReference type="Gene3D" id="3.60.130.10">
    <property type="entry name" value="Clavaminate synthase-like"/>
    <property type="match status" value="1"/>
</dbReference>
<proteinExistence type="predicted"/>